<dbReference type="PROSITE" id="PS51755">
    <property type="entry name" value="OMPR_PHOB"/>
    <property type="match status" value="1"/>
</dbReference>
<accession>A0A1C0TIN0</accession>
<name>A0A1C0TIN0_9GAMM</name>
<dbReference type="GO" id="GO:0003677">
    <property type="term" value="F:DNA binding"/>
    <property type="evidence" value="ECO:0007669"/>
    <property type="project" value="UniProtKB-UniRule"/>
</dbReference>
<keyword evidence="3" id="KW-0812">Transmembrane</keyword>
<dbReference type="InterPro" id="IPR016032">
    <property type="entry name" value="Sig_transdc_resp-reg_C-effctor"/>
</dbReference>
<dbReference type="PANTHER" id="PTHR36842">
    <property type="entry name" value="PROTEIN TOLB HOMOLOG"/>
    <property type="match status" value="1"/>
</dbReference>
<dbReference type="AlphaFoldDB" id="A0A1C0TIN0"/>
<evidence type="ECO:0000256" key="1">
    <source>
        <dbReference type="ARBA" id="ARBA00023125"/>
    </source>
</evidence>
<keyword evidence="1 2" id="KW-0238">DNA-binding</keyword>
<dbReference type="SUPFAM" id="SSF46894">
    <property type="entry name" value="C-terminal effector domain of the bipartite response regulators"/>
    <property type="match status" value="1"/>
</dbReference>
<gene>
    <name evidence="5" type="ORF">A7985_25070</name>
</gene>
<keyword evidence="3" id="KW-1133">Transmembrane helix</keyword>
<evidence type="ECO:0000313" key="5">
    <source>
        <dbReference type="EMBL" id="OCQ17923.1"/>
    </source>
</evidence>
<dbReference type="InterPro" id="IPR001867">
    <property type="entry name" value="OmpR/PhoB-type_DNA-bd"/>
</dbReference>
<dbReference type="Gene3D" id="1.10.10.10">
    <property type="entry name" value="Winged helix-like DNA-binding domain superfamily/Winged helix DNA-binding domain"/>
    <property type="match status" value="1"/>
</dbReference>
<reference evidence="6" key="1">
    <citation type="submission" date="2016-07" db="EMBL/GenBank/DDBJ databases">
        <authorList>
            <person name="Florea S."/>
            <person name="Webb J.S."/>
            <person name="Jaromczyk J."/>
            <person name="Schardl C.L."/>
        </authorList>
    </citation>
    <scope>NUCLEOTIDE SEQUENCE [LARGE SCALE GENOMIC DNA]</scope>
    <source>
        <strain evidence="6">IPB1</strain>
    </source>
</reference>
<dbReference type="Pfam" id="PF00486">
    <property type="entry name" value="Trans_reg_C"/>
    <property type="match status" value="1"/>
</dbReference>
<dbReference type="Proteomes" id="UP000093366">
    <property type="component" value="Unassembled WGS sequence"/>
</dbReference>
<dbReference type="CDD" id="cd00383">
    <property type="entry name" value="trans_reg_C"/>
    <property type="match status" value="1"/>
</dbReference>
<evidence type="ECO:0000256" key="2">
    <source>
        <dbReference type="PROSITE-ProRule" id="PRU01091"/>
    </source>
</evidence>
<proteinExistence type="predicted"/>
<organism evidence="5 6">
    <name type="scientific">Pseudoalteromonas luteoviolacea</name>
    <dbReference type="NCBI Taxonomy" id="43657"/>
    <lineage>
        <taxon>Bacteria</taxon>
        <taxon>Pseudomonadati</taxon>
        <taxon>Pseudomonadota</taxon>
        <taxon>Gammaproteobacteria</taxon>
        <taxon>Alteromonadales</taxon>
        <taxon>Pseudoalteromonadaceae</taxon>
        <taxon>Pseudoalteromonas</taxon>
    </lineage>
</organism>
<evidence type="ECO:0000256" key="3">
    <source>
        <dbReference type="SAM" id="Phobius"/>
    </source>
</evidence>
<keyword evidence="3" id="KW-0472">Membrane</keyword>
<feature type="domain" description="OmpR/PhoB-type" evidence="4">
    <location>
        <begin position="1"/>
        <end position="99"/>
    </location>
</feature>
<dbReference type="InterPro" id="IPR036388">
    <property type="entry name" value="WH-like_DNA-bd_sf"/>
</dbReference>
<dbReference type="GO" id="GO:0006355">
    <property type="term" value="P:regulation of DNA-templated transcription"/>
    <property type="evidence" value="ECO:0007669"/>
    <property type="project" value="InterPro"/>
</dbReference>
<dbReference type="InterPro" id="IPR011042">
    <property type="entry name" value="6-blade_b-propeller_TolB-like"/>
</dbReference>
<comment type="caution">
    <text evidence="5">The sequence shown here is derived from an EMBL/GenBank/DDBJ whole genome shotgun (WGS) entry which is preliminary data.</text>
</comment>
<sequence length="694" mass="79420">MRVSLGEFVLDLEQRLLFLNDEEIAVEPKVMELLLYLHQCRGRYVTIEELHEHVWADRIVTDTAVRGTVKKLRVIFKDDDISAPSYIKSVPKRGYKLICESHPIAIEQPVPDVRLESESINAVLSPTKEKSNQHQPLIYIALFALLILGAAISYINEGWSFPSTKVTVSSVEELTEFKGEKTSVAVSRDGRYIAFTGRAFKSEHSQVYLYDKLEKTTRQLTTKEPHATFVRFAQNDKALIFTNSLTGNSSLKLLPLTVSDPESAMVTLLEGRYLIGEIQLGRTSSEVIIQLANAPQSKLMLYAIDLEGYQETRLVAVSQSDEFIVSASTSPDRTRLVTLNLQAGRTQLVLHDLATQQETRLIDGTMPLKKVVWRNNNELLLLNNSSIRLFNIKERKEYVVYENHGALINMIESDHQGGLVVIKKSQQRAERLYIERSFSGDGAVSKVIDTRPEIASMMYDPQDKDLKWVRILKDDRNSLGSFNVKTKHIDVYYQSESRLEFLDVSKDHKWMLFKENYRLAVYSVERQKVYYLTASFNSSSDGVFYQDDKYILYGVQVGGKWEIQRYDLATEVSDVFLAGYRSIRPTSQGYVVAGETGELAYLDSHLGVAQALNHRIGLEPITRWHVREDQIVWSTYDHLKSYIHHFDLNRRHYHVTEDFFLSLYPRISVDSNAARVVHLSVQINDAALQQVNFK</sequence>
<dbReference type="PANTHER" id="PTHR36842:SF1">
    <property type="entry name" value="PROTEIN TOLB"/>
    <property type="match status" value="1"/>
</dbReference>
<dbReference type="SMART" id="SM00862">
    <property type="entry name" value="Trans_reg_C"/>
    <property type="match status" value="1"/>
</dbReference>
<evidence type="ECO:0000259" key="4">
    <source>
        <dbReference type="PROSITE" id="PS51755"/>
    </source>
</evidence>
<dbReference type="SUPFAM" id="SSF69322">
    <property type="entry name" value="Tricorn protease domain 2"/>
    <property type="match status" value="1"/>
</dbReference>
<feature type="DNA-binding region" description="OmpR/PhoB-type" evidence="2">
    <location>
        <begin position="1"/>
        <end position="99"/>
    </location>
</feature>
<evidence type="ECO:0000313" key="6">
    <source>
        <dbReference type="Proteomes" id="UP000093366"/>
    </source>
</evidence>
<protein>
    <recommendedName>
        <fullName evidence="4">OmpR/PhoB-type domain-containing protein</fullName>
    </recommendedName>
</protein>
<dbReference type="EMBL" id="MAUJ01000023">
    <property type="protein sequence ID" value="OCQ17923.1"/>
    <property type="molecule type" value="Genomic_DNA"/>
</dbReference>
<dbReference type="GO" id="GO:0000160">
    <property type="term" value="P:phosphorelay signal transduction system"/>
    <property type="evidence" value="ECO:0007669"/>
    <property type="project" value="InterPro"/>
</dbReference>
<dbReference type="Gene3D" id="2.120.10.30">
    <property type="entry name" value="TolB, C-terminal domain"/>
    <property type="match status" value="1"/>
</dbReference>
<feature type="transmembrane region" description="Helical" evidence="3">
    <location>
        <begin position="137"/>
        <end position="155"/>
    </location>
</feature>